<evidence type="ECO:0000313" key="1">
    <source>
        <dbReference type="EMBL" id="SFU24025.1"/>
    </source>
</evidence>
<protein>
    <recommendedName>
        <fullName evidence="3">ISKra4 family transposase</fullName>
    </recommendedName>
</protein>
<dbReference type="NCBIfam" id="NF033572">
    <property type="entry name" value="transpos_ISKra4"/>
    <property type="match status" value="1"/>
</dbReference>
<reference evidence="1 2" key="1">
    <citation type="submission" date="2016-10" db="EMBL/GenBank/DDBJ databases">
        <authorList>
            <person name="de Groot N.N."/>
        </authorList>
    </citation>
    <scope>NUCLEOTIDE SEQUENCE [LARGE SCALE GENOMIC DNA]</scope>
    <source>
        <strain evidence="1 2">LMG 27731</strain>
    </source>
</reference>
<dbReference type="AlphaFoldDB" id="A0A1I7EJH0"/>
<gene>
    <name evidence="1" type="ORF">SAMN05192563_102495</name>
</gene>
<organism evidence="1 2">
    <name type="scientific">Paraburkholderia aspalathi</name>
    <dbReference type="NCBI Taxonomy" id="1324617"/>
    <lineage>
        <taxon>Bacteria</taxon>
        <taxon>Pseudomonadati</taxon>
        <taxon>Pseudomonadota</taxon>
        <taxon>Betaproteobacteria</taxon>
        <taxon>Burkholderiales</taxon>
        <taxon>Burkholderiaceae</taxon>
        <taxon>Paraburkholderia</taxon>
    </lineage>
</organism>
<name>A0A1I7EJH0_9BURK</name>
<sequence>MKVRIQVVVEAENGEPEKVEEIARLERGTLRPEDLGLTLAEAKVLLHGMQQAVVTEQIAEYLEQFKTCPDCGAHRTRKGHHPLVYRTLFGKFNLVSPRLYDCPCQSHGRHSSSPLVELLGTHCAPELLYLETRLASLMSYGLSVELLTEVLPIAEEISPTSVRRHLQRVAERIEGELGEEQVQFIEGCPGDWAKQPPPGPPLTVGLDGGYVHASDQKSKTEGWFEVIAGKGVQTEGGAKVFAFVNKYDTKPKRRLYEVLKSQGLQMNQQVVFLSDGGDTVRDLQHYLSPESEHLLDWFHITMRLTVMRQMIKGMTAELKAGDKCSETATGLVDLEKHLESVKWNLWHGNVPHALQRIDDLDDDLEMLEENPPNRKKLEKAAREFRTYIGANQAFIPNYGDRYRHDETISTTFVESTVNYVVSKRFVKKQQMRWTQRGAHLLLQTRVQVLNDDLRKTFVRSLVSRNETGRTCGAKGGGIEVSAPGMTRSPNAVQGSLCTFTLRVTKYCIYRYE</sequence>
<dbReference type="EMBL" id="FPBH01000024">
    <property type="protein sequence ID" value="SFU24025.1"/>
    <property type="molecule type" value="Genomic_DNA"/>
</dbReference>
<accession>A0A1I7EJH0</accession>
<dbReference type="Proteomes" id="UP000198844">
    <property type="component" value="Unassembled WGS sequence"/>
</dbReference>
<evidence type="ECO:0000313" key="2">
    <source>
        <dbReference type="Proteomes" id="UP000198844"/>
    </source>
</evidence>
<evidence type="ECO:0008006" key="3">
    <source>
        <dbReference type="Google" id="ProtNLM"/>
    </source>
</evidence>
<proteinExistence type="predicted"/>